<feature type="region of interest" description="Disordered" evidence="1">
    <location>
        <begin position="593"/>
        <end position="620"/>
    </location>
</feature>
<feature type="compositionally biased region" description="Polar residues" evidence="1">
    <location>
        <begin position="1413"/>
        <end position="1428"/>
    </location>
</feature>
<protein>
    <submittedName>
        <fullName evidence="3">30763_t:CDS:1</fullName>
    </submittedName>
</protein>
<feature type="region of interest" description="Disordered" evidence="1">
    <location>
        <begin position="1462"/>
        <end position="1483"/>
    </location>
</feature>
<evidence type="ECO:0000313" key="3">
    <source>
        <dbReference type="EMBL" id="CAG8486908.1"/>
    </source>
</evidence>
<keyword evidence="2" id="KW-0812">Transmembrane</keyword>
<feature type="transmembrane region" description="Helical" evidence="2">
    <location>
        <begin position="87"/>
        <end position="110"/>
    </location>
</feature>
<feature type="region of interest" description="Disordered" evidence="1">
    <location>
        <begin position="1413"/>
        <end position="1440"/>
    </location>
</feature>
<feature type="compositionally biased region" description="Polar residues" evidence="1">
    <location>
        <begin position="1467"/>
        <end position="1481"/>
    </location>
</feature>
<name>A0ABM8VZL4_GIGMA</name>
<evidence type="ECO:0000256" key="2">
    <source>
        <dbReference type="SAM" id="Phobius"/>
    </source>
</evidence>
<comment type="caution">
    <text evidence="3">The sequence shown here is derived from an EMBL/GenBank/DDBJ whole genome shotgun (WGS) entry which is preliminary data.</text>
</comment>
<feature type="compositionally biased region" description="Low complexity" evidence="1">
    <location>
        <begin position="343"/>
        <end position="361"/>
    </location>
</feature>
<feature type="transmembrane region" description="Helical" evidence="2">
    <location>
        <begin position="142"/>
        <end position="159"/>
    </location>
</feature>
<gene>
    <name evidence="3" type="ORF">GMARGA_LOCUS1525</name>
</gene>
<organism evidence="3 4">
    <name type="scientific">Gigaspora margarita</name>
    <dbReference type="NCBI Taxonomy" id="4874"/>
    <lineage>
        <taxon>Eukaryota</taxon>
        <taxon>Fungi</taxon>
        <taxon>Fungi incertae sedis</taxon>
        <taxon>Mucoromycota</taxon>
        <taxon>Glomeromycotina</taxon>
        <taxon>Glomeromycetes</taxon>
        <taxon>Diversisporales</taxon>
        <taxon>Gigasporaceae</taxon>
        <taxon>Gigaspora</taxon>
    </lineage>
</organism>
<feature type="region of interest" description="Disordered" evidence="1">
    <location>
        <begin position="338"/>
        <end position="361"/>
    </location>
</feature>
<evidence type="ECO:0000256" key="1">
    <source>
        <dbReference type="SAM" id="MobiDB-lite"/>
    </source>
</evidence>
<evidence type="ECO:0000313" key="4">
    <source>
        <dbReference type="Proteomes" id="UP000789901"/>
    </source>
</evidence>
<keyword evidence="2" id="KW-0472">Membrane</keyword>
<dbReference type="Pfam" id="PF10300">
    <property type="entry name" value="Iml2-TPR_39"/>
    <property type="match status" value="1"/>
</dbReference>
<feature type="transmembrane region" description="Helical" evidence="2">
    <location>
        <begin position="174"/>
        <end position="197"/>
    </location>
</feature>
<keyword evidence="4" id="KW-1185">Reference proteome</keyword>
<proteinExistence type="predicted"/>
<sequence>MEQNLIDSSDTINNPRSQRGFLDTLRTAVSKPFNNNDEIMINISPRIETIDEHVPLFLNDADDYDSNDEPDPLLLLSVKRPPLRPKFIMSLFLIAISDLIIISACTITSIHIDNLVQWDILSFGILRLSVALVLASSDIRGLSWVLGCSCAFSSLYIIFKSNYIFQYKKPIQSYYIWFLATSFIFSQLYWIVYVIVISKSRRQSLLRNSYRQFEEEQRNLLNENFGSPLSTFRNSSTNRSSRNYGSIFSNDIDPFVDAGGVTNSAIESIASRQGYNTIKISKTDRDHTFSASLPIPIASSATSLIVASVGHGGSVKDRQSVYFRPPHEDILEYSENDLDDSTSADISNDNSNNASNDVSNNTFVDDGRVRYKKLVKYPSEMGSNHDDVILDRYADAENIGSAPVGNGKWSILKRKKVDIDAYRSKDFTSDELDTVSKNLPLDNLMSHNFNTNEQNNDSFKFDSIVSNSSSLSIMSPRTSLLTMAFSAESSVAQATKTDPCSHVSADNSSLTHSNDEIISLSESSETNSKSPLSKTFEANLPQTNLNSFIPKFSSPLAIRAPIIASTDDYDVNQNIKQDDNVEEFTNIDPAQNIRDEQEVNNKIQPTYNQPTSPETTDSLLPPIKEEFSNSHNNSLRSIVKKTVPDSSTHVKSTHLREASNSLQMLFVNTDIGNDENIPDETKISDQKNDNYSQDDVKKKNFILSDKFRLAVKKGWNNEFIEAEEILMRRKDGIPRWYVAFAEVQLVKHLMTGQAMEYQNPELINSLMEAEKLASKVCDNKDDFETTFTMFITDVWKTDIKPASTPSEDEAEFASLRANYRWDCELAMADILIFRSVLQVIGGSEIKGALNLRRAWKLYSKVKDEIDRIKGDSNKNAHKNEPSSANSNNSNRWSLIGISSMVRFGSHTLESSDDVVNSIKIDPDIEDYLEFGIGVFNFIISIVPGSFLSMLKTFGFSVDRAPAIRMLENCYSRGGVRAPFAAFFLLLNYLFLPRGIANATPSLTRAGIIAKECVNKYPKSSPFLFMACQQARKTGNLNDAINYITTGVRSCDNVGVTSTHYRFEMGMTYLMNLDISTAKDIFELLFYGNTIIYTGTKGSIRLQGSMKDSSRFASRDGSTKKDKPSLQLFEFELRPFCGLCLAGCYFMLKSGEGITNEVLEVLKQTQTMTCPPVENNSSSIAGSIGLLGSSASGLVGFGNGISGDKKEPKANRYNKFAGRYATNINKNLGSPFLLHIILYLRRDIFYMSLELKKQWANLLETIWMKVPKPIDPDVNSVYLLIRGVFEKSLNDDLTVAQTTLCECLALEIGIVNETWVIPHCRYELGELFYKKLGDQEAAMEQFKWILKGPRPTSRGITSRRDSNLSIISLASKSSSESGSVPNNPDKFKKYEFVKVLKQRCTIAVEQIRSGTLSPTNVLTQHSPQHSSLSPMRHNRKKSGSNSSLLKEIKEQILQRQLIHTSEDRDVTSAENFDNNAQGSMDENITKDGGFIFNTKKFRKKTKEKSTELPQHKVESIQNNSDHSGSRKGLKGKLALFKFR</sequence>
<dbReference type="Proteomes" id="UP000789901">
    <property type="component" value="Unassembled WGS sequence"/>
</dbReference>
<reference evidence="3 4" key="1">
    <citation type="submission" date="2021-06" db="EMBL/GenBank/DDBJ databases">
        <authorList>
            <person name="Kallberg Y."/>
            <person name="Tangrot J."/>
            <person name="Rosling A."/>
        </authorList>
    </citation>
    <scope>NUCLEOTIDE SEQUENCE [LARGE SCALE GENOMIC DNA]</scope>
    <source>
        <strain evidence="3 4">120-4 pot B 10/14</strain>
    </source>
</reference>
<dbReference type="InterPro" id="IPR019412">
    <property type="entry name" value="IML2/TPR_39"/>
</dbReference>
<accession>A0ABM8VZL4</accession>
<feature type="compositionally biased region" description="Polar residues" evidence="1">
    <location>
        <begin position="600"/>
        <end position="618"/>
    </location>
</feature>
<dbReference type="PANTHER" id="PTHR31859:SF1">
    <property type="entry name" value="TETRATRICOPEPTIDE REPEAT PROTEIN 39C"/>
    <property type="match status" value="1"/>
</dbReference>
<feature type="compositionally biased region" description="Basic and acidic residues" evidence="1">
    <location>
        <begin position="1502"/>
        <end position="1513"/>
    </location>
</feature>
<dbReference type="EMBL" id="CAJVQB010000403">
    <property type="protein sequence ID" value="CAG8486908.1"/>
    <property type="molecule type" value="Genomic_DNA"/>
</dbReference>
<dbReference type="PANTHER" id="PTHR31859">
    <property type="entry name" value="TETRATRICOPEPTIDE REPEAT PROTEIN 39 FAMILY MEMBER"/>
    <property type="match status" value="1"/>
</dbReference>
<keyword evidence="2" id="KW-1133">Transmembrane helix</keyword>
<feature type="region of interest" description="Disordered" evidence="1">
    <location>
        <begin position="1500"/>
        <end position="1530"/>
    </location>
</feature>